<dbReference type="EMBL" id="JBEZVE010000019">
    <property type="protein sequence ID" value="MEU3785205.1"/>
    <property type="molecule type" value="Genomic_DNA"/>
</dbReference>
<keyword evidence="2" id="KW-0812">Transmembrane</keyword>
<name>A0ABV2ZT34_9ACTN</name>
<keyword evidence="4" id="KW-1185">Reference proteome</keyword>
<evidence type="ECO:0000313" key="3">
    <source>
        <dbReference type="EMBL" id="MEU3785205.1"/>
    </source>
</evidence>
<comment type="caution">
    <text evidence="3">The sequence shown here is derived from an EMBL/GenBank/DDBJ whole genome shotgun (WGS) entry which is preliminary data.</text>
</comment>
<feature type="region of interest" description="Disordered" evidence="1">
    <location>
        <begin position="125"/>
        <end position="267"/>
    </location>
</feature>
<organism evidence="3 4">
    <name type="scientific">Streptomyces sp. 900129855</name>
    <dbReference type="NCBI Taxonomy" id="3155129"/>
    <lineage>
        <taxon>Bacteria</taxon>
        <taxon>Bacillati</taxon>
        <taxon>Actinomycetota</taxon>
        <taxon>Actinomycetes</taxon>
        <taxon>Kitasatosporales</taxon>
        <taxon>Streptomycetaceae</taxon>
        <taxon>Streptomyces</taxon>
    </lineage>
</organism>
<keyword evidence="2" id="KW-0472">Membrane</keyword>
<reference evidence="3 4" key="1">
    <citation type="submission" date="2024-06" db="EMBL/GenBank/DDBJ databases">
        <title>The Natural Products Discovery Center: Release of the First 8490 Sequenced Strains for Exploring Actinobacteria Biosynthetic Diversity.</title>
        <authorList>
            <person name="Kalkreuter E."/>
            <person name="Kautsar S.A."/>
            <person name="Yang D."/>
            <person name="Bader C.D."/>
            <person name="Teijaro C.N."/>
            <person name="Fluegel L."/>
            <person name="Davis C.M."/>
            <person name="Simpson J.R."/>
            <person name="Lauterbach L."/>
            <person name="Steele A.D."/>
            <person name="Gui C."/>
            <person name="Meng S."/>
            <person name="Li G."/>
            <person name="Viehrig K."/>
            <person name="Ye F."/>
            <person name="Su P."/>
            <person name="Kiefer A.F."/>
            <person name="Nichols A."/>
            <person name="Cepeda A.J."/>
            <person name="Yan W."/>
            <person name="Fan B."/>
            <person name="Jiang Y."/>
            <person name="Adhikari A."/>
            <person name="Zheng C.-J."/>
            <person name="Schuster L."/>
            <person name="Cowan T.M."/>
            <person name="Smanski M.J."/>
            <person name="Chevrette M.G."/>
            <person name="De Carvalho L.P.S."/>
            <person name="Shen B."/>
        </authorList>
    </citation>
    <scope>NUCLEOTIDE SEQUENCE [LARGE SCALE GENOMIC DNA]</scope>
    <source>
        <strain evidence="3 4">NPDC033843</strain>
    </source>
</reference>
<sequence length="280" mass="28305">MVEVVLAGVLGAAVLAIVLLYKNGQSQTARLTKLEAELVAERIARITQQPVPLPVLTEDEDPEPVRRKRHLALYIGGGVAAFISSLGPRLHALVRGRRAAAVTVAASSVLVATTAFGHYANTGSDAAPGSPGHAPVATNPAFSDGDDQAPVPGATDEAGADKNGTTQREGATGSGAAPELLGQSGITGDEHTGASRPEAGSQGGHNDQERPGNDASGTPTPTAPAETQPPVERPTPPSTAEPEPSQPPATEPPADDKPGDDGLCIGVPPIVELCLPGKAQ</sequence>
<feature type="compositionally biased region" description="Pro residues" evidence="1">
    <location>
        <begin position="231"/>
        <end position="251"/>
    </location>
</feature>
<dbReference type="RefSeq" id="WP_334580097.1">
    <property type="nucleotide sequence ID" value="NZ_JBEZVE010000019.1"/>
</dbReference>
<protein>
    <submittedName>
        <fullName evidence="3">Uncharacterized protein</fullName>
    </submittedName>
</protein>
<proteinExistence type="predicted"/>
<feature type="transmembrane region" description="Helical" evidence="2">
    <location>
        <begin position="71"/>
        <end position="87"/>
    </location>
</feature>
<dbReference type="Proteomes" id="UP001550739">
    <property type="component" value="Unassembled WGS sequence"/>
</dbReference>
<evidence type="ECO:0000256" key="1">
    <source>
        <dbReference type="SAM" id="MobiDB-lite"/>
    </source>
</evidence>
<evidence type="ECO:0000256" key="2">
    <source>
        <dbReference type="SAM" id="Phobius"/>
    </source>
</evidence>
<feature type="compositionally biased region" description="Low complexity" evidence="1">
    <location>
        <begin position="218"/>
        <end position="230"/>
    </location>
</feature>
<accession>A0ABV2ZT34</accession>
<evidence type="ECO:0000313" key="4">
    <source>
        <dbReference type="Proteomes" id="UP001550739"/>
    </source>
</evidence>
<gene>
    <name evidence="3" type="ORF">AB0E89_32510</name>
</gene>
<keyword evidence="2" id="KW-1133">Transmembrane helix</keyword>